<dbReference type="EMBL" id="JAKVTW010000024">
    <property type="protein sequence ID" value="MCH4813757.1"/>
    <property type="molecule type" value="Genomic_DNA"/>
</dbReference>
<evidence type="ECO:0000313" key="2">
    <source>
        <dbReference type="Proteomes" id="UP001320609"/>
    </source>
</evidence>
<keyword evidence="2" id="KW-1185">Reference proteome</keyword>
<evidence type="ECO:0000313" key="1">
    <source>
        <dbReference type="EMBL" id="MCH4813757.1"/>
    </source>
</evidence>
<dbReference type="Proteomes" id="UP001320609">
    <property type="component" value="Unassembled WGS sequence"/>
</dbReference>
<proteinExistence type="predicted"/>
<name>A0ABS9SCB3_9GAMM</name>
<reference evidence="1 2" key="1">
    <citation type="submission" date="2022-03" db="EMBL/GenBank/DDBJ databases">
        <title>Genomic signatures underlying metal tolerance in selected Arctic bacterial isolates.</title>
        <authorList>
            <person name="Thomas F.A."/>
            <person name="Venkatachalam S."/>
            <person name="Krishnan K.P."/>
        </authorList>
    </citation>
    <scope>NUCLEOTIDE SEQUENCE [LARGE SCALE GENOMIC DNA]</scope>
    <source>
        <strain evidence="1 2">HM116</strain>
    </source>
</reference>
<protein>
    <submittedName>
        <fullName evidence="1">Uncharacterized protein</fullName>
    </submittedName>
</protein>
<organism evidence="1 2">
    <name type="scientific">Vreelandella neptunia</name>
    <dbReference type="NCBI Taxonomy" id="115551"/>
    <lineage>
        <taxon>Bacteria</taxon>
        <taxon>Pseudomonadati</taxon>
        <taxon>Pseudomonadota</taxon>
        <taxon>Gammaproteobacteria</taxon>
        <taxon>Oceanospirillales</taxon>
        <taxon>Halomonadaceae</taxon>
        <taxon>Vreelandella</taxon>
    </lineage>
</organism>
<comment type="caution">
    <text evidence="1">The sequence shown here is derived from an EMBL/GenBank/DDBJ whole genome shotgun (WGS) entry which is preliminary data.</text>
</comment>
<sequence>MSTEQTNFVKEAFKNADGHLSGRICFATRHAARMWFEDYGDTKHDFIEAGMADGLNKRNLDIEWYNAFKHDVKAKDAAKWGARIPS</sequence>
<accession>A0ABS9SCB3</accession>
<gene>
    <name evidence="1" type="ORF">MLE19_20725</name>
</gene>